<dbReference type="EMBL" id="MEXH01000021">
    <property type="protein sequence ID" value="OGC92191.1"/>
    <property type="molecule type" value="Genomic_DNA"/>
</dbReference>
<comment type="caution">
    <text evidence="2">The sequence shown here is derived from an EMBL/GenBank/DDBJ whole genome shotgun (WGS) entry which is preliminary data.</text>
</comment>
<organism evidence="2 3">
    <name type="scientific">Candidatus Amesbacteria bacterium RIFCSPHIGHO2_01_FULL_48_32b</name>
    <dbReference type="NCBI Taxonomy" id="1797253"/>
    <lineage>
        <taxon>Bacteria</taxon>
        <taxon>Candidatus Amesiibacteriota</taxon>
    </lineage>
</organism>
<dbReference type="Proteomes" id="UP000178176">
    <property type="component" value="Unassembled WGS sequence"/>
</dbReference>
<evidence type="ECO:0000256" key="1">
    <source>
        <dbReference type="SAM" id="Phobius"/>
    </source>
</evidence>
<feature type="transmembrane region" description="Helical" evidence="1">
    <location>
        <begin position="15"/>
        <end position="34"/>
    </location>
</feature>
<evidence type="ECO:0000313" key="2">
    <source>
        <dbReference type="EMBL" id="OGC92191.1"/>
    </source>
</evidence>
<sequence>MSQITFAKDLSRHPLHYFSLLVMELVGLWGLLWFTYDSYMRFAILLSMAAGYVVWGVIHHHQHRDLHIKIVFEYLLMAVLAVLIIGSLIYRT</sequence>
<keyword evidence="1" id="KW-0812">Transmembrane</keyword>
<keyword evidence="1" id="KW-0472">Membrane</keyword>
<accession>A0A1F4YE28</accession>
<reference evidence="2 3" key="1">
    <citation type="journal article" date="2016" name="Nat. Commun.">
        <title>Thousands of microbial genomes shed light on interconnected biogeochemical processes in an aquifer system.</title>
        <authorList>
            <person name="Anantharaman K."/>
            <person name="Brown C.T."/>
            <person name="Hug L.A."/>
            <person name="Sharon I."/>
            <person name="Castelle C.J."/>
            <person name="Probst A.J."/>
            <person name="Thomas B.C."/>
            <person name="Singh A."/>
            <person name="Wilkins M.J."/>
            <person name="Karaoz U."/>
            <person name="Brodie E.L."/>
            <person name="Williams K.H."/>
            <person name="Hubbard S.S."/>
            <person name="Banfield J.F."/>
        </authorList>
    </citation>
    <scope>NUCLEOTIDE SEQUENCE [LARGE SCALE GENOMIC DNA]</scope>
</reference>
<name>A0A1F4YE28_9BACT</name>
<proteinExistence type="predicted"/>
<dbReference type="AlphaFoldDB" id="A0A1F4YE28"/>
<protein>
    <submittedName>
        <fullName evidence="2">Uncharacterized protein</fullName>
    </submittedName>
</protein>
<evidence type="ECO:0000313" key="3">
    <source>
        <dbReference type="Proteomes" id="UP000178176"/>
    </source>
</evidence>
<feature type="transmembrane region" description="Helical" evidence="1">
    <location>
        <begin position="40"/>
        <end position="58"/>
    </location>
</feature>
<feature type="transmembrane region" description="Helical" evidence="1">
    <location>
        <begin position="70"/>
        <end position="90"/>
    </location>
</feature>
<gene>
    <name evidence="2" type="ORF">A2876_02795</name>
</gene>
<keyword evidence="1" id="KW-1133">Transmembrane helix</keyword>